<dbReference type="EMBL" id="PGGS01001464">
    <property type="protein sequence ID" value="PNH00368.1"/>
    <property type="molecule type" value="Genomic_DNA"/>
</dbReference>
<reference evidence="2 3" key="1">
    <citation type="journal article" date="2017" name="Mol. Biol. Evol.">
        <title>The 4-celled Tetrabaena socialis nuclear genome reveals the essential components for genetic control of cell number at the origin of multicellularity in the volvocine lineage.</title>
        <authorList>
            <person name="Featherston J."/>
            <person name="Arakaki Y."/>
            <person name="Hanschen E.R."/>
            <person name="Ferris P.J."/>
            <person name="Michod R.E."/>
            <person name="Olson B.J.S.C."/>
            <person name="Nozaki H."/>
            <person name="Durand P.M."/>
        </authorList>
    </citation>
    <scope>NUCLEOTIDE SEQUENCE [LARGE SCALE GENOMIC DNA]</scope>
    <source>
        <strain evidence="2 3">NIES-571</strain>
    </source>
</reference>
<feature type="non-terminal residue" evidence="2">
    <location>
        <position position="272"/>
    </location>
</feature>
<gene>
    <name evidence="2" type="ORF">TSOC_013811</name>
</gene>
<dbReference type="Pfam" id="PF00932">
    <property type="entry name" value="LTD"/>
    <property type="match status" value="1"/>
</dbReference>
<protein>
    <recommendedName>
        <fullName evidence="1">LTD domain-containing protein</fullName>
    </recommendedName>
</protein>
<dbReference type="OrthoDB" id="286301at2759"/>
<proteinExistence type="predicted"/>
<comment type="caution">
    <text evidence="2">The sequence shown here is derived from an EMBL/GenBank/DDBJ whole genome shotgun (WGS) entry which is preliminary data.</text>
</comment>
<keyword evidence="3" id="KW-1185">Reference proteome</keyword>
<dbReference type="InterPro" id="IPR036415">
    <property type="entry name" value="Lamin_tail_dom_sf"/>
</dbReference>
<evidence type="ECO:0000313" key="2">
    <source>
        <dbReference type="EMBL" id="PNH00368.1"/>
    </source>
</evidence>
<name>A0A2J7ZJC5_9CHLO</name>
<dbReference type="InterPro" id="IPR001322">
    <property type="entry name" value="Lamin_tail_dom"/>
</dbReference>
<sequence length="272" mass="28673">MPAPKRLPATCEVYHPGGATPSCLKMWSPATTSAEEAPAPAVAAAPSDVDDSAADYSLPGIDDDEDVAPKLCQGKTPAKVVIDRVVAYPAANASPLIVLRNVGGQTANLTGWRLTDSDTRTVGAAMNLIFGAPSCTGPSNVAIDPSRTLTLQPKNESNPCGFPFGISFRDEVNLFDPAGKLVATAKWPNAEMGTALHLQADGSYDALSETVGVMDVLRATGRHKIFLDALVATGLDKKLVAPTAADYQLPEKPTKQDQQLAPQFPWWFGFGV</sequence>
<evidence type="ECO:0000259" key="1">
    <source>
        <dbReference type="Pfam" id="PF00932"/>
    </source>
</evidence>
<organism evidence="2 3">
    <name type="scientific">Tetrabaena socialis</name>
    <dbReference type="NCBI Taxonomy" id="47790"/>
    <lineage>
        <taxon>Eukaryota</taxon>
        <taxon>Viridiplantae</taxon>
        <taxon>Chlorophyta</taxon>
        <taxon>core chlorophytes</taxon>
        <taxon>Chlorophyceae</taxon>
        <taxon>CS clade</taxon>
        <taxon>Chlamydomonadales</taxon>
        <taxon>Tetrabaenaceae</taxon>
        <taxon>Tetrabaena</taxon>
    </lineage>
</organism>
<dbReference type="SUPFAM" id="SSF74853">
    <property type="entry name" value="Lamin A/C globular tail domain"/>
    <property type="match status" value="1"/>
</dbReference>
<evidence type="ECO:0000313" key="3">
    <source>
        <dbReference type="Proteomes" id="UP000236333"/>
    </source>
</evidence>
<feature type="domain" description="LTD" evidence="1">
    <location>
        <begin position="76"/>
        <end position="187"/>
    </location>
</feature>
<accession>A0A2J7ZJC5</accession>
<dbReference type="AlphaFoldDB" id="A0A2J7ZJC5"/>
<dbReference type="Proteomes" id="UP000236333">
    <property type="component" value="Unassembled WGS sequence"/>
</dbReference>